<dbReference type="Proteomes" id="UP000050525">
    <property type="component" value="Unassembled WGS sequence"/>
</dbReference>
<proteinExistence type="predicted"/>
<evidence type="ECO:0000313" key="3">
    <source>
        <dbReference type="Proteomes" id="UP000050525"/>
    </source>
</evidence>
<feature type="compositionally biased region" description="Low complexity" evidence="1">
    <location>
        <begin position="919"/>
        <end position="930"/>
    </location>
</feature>
<feature type="compositionally biased region" description="Polar residues" evidence="1">
    <location>
        <begin position="122"/>
        <end position="136"/>
    </location>
</feature>
<sequence length="1054" mass="114495">MRSTLLERSERAGRGGVFRRLRCRVACHPSPRATSVQIDPLELQVLLGTFSNGRSPLPTIVSNTMTQEAVAQVALKAALLQVLEQHPVDLPLGDVAGAFHHLYGTQLQFSSTEAGEPLLGTRATSPMESDGTPSNSDNKEEKNKGTAFHQAGMFLGQVLRGFPCGMTLRRLHHILQTEGVLQDLPRHWDSLEFVYLLFHVPGIKLWVPNNGTEVVAYRAVPDPSAVQRLVHLILGYYGTPGSCWTVPELESFMAQTYGLDLEGYSQEHGYRGTVDFLRSMPDLALHTPLWGGPYILHLYAGPTLSPTHMIPPPLNIEPLCEILAPSDPQPFEPPVSAQRLETLFLKHLDQGALDRVLSLLRDGLMEHPGGLELGVLKKAVRRGLGVDLEDLSWDMGFRGTLELLSNLPGVWVWGPEKGDHCILHMERGLDEVLALLAGGLVGAPAGAELCELQEAVGMELGVDLEQLGRDLGYASAKDFLTHVPGLQLQDPERGSHCVVQLQRDFIYDPAVVQKYSSLDPGHAGHKRKKPWPGHQEPCCCCSQGMDSHSNWGDMDSGVTMDVPVPSWAKLNDAPCSIQPACLDPVETTQLAGPKPGLGQLSAAILECLRGYSSGLRVETLKKMLCQRQAMDLEDFVKYGGYGNTVELLQQVPEVQLLFPERGEKCLVRLKTDLDVLEGLIQDILTPFPSGLRVKKLKEILVKKHGTDLECWSQDTGYRDVVSCLKDMPGLRLRAPGRSNNCLVQIQNQAAVPVVWQPSSSPPSPPISLPDTEDLPRDICIDTNLSSSPGGPILQLMVKSKSKKPQGFTLLIPEEAADPVGDPDKLAEPPPVLAPQPPAGPQGPESLPAPWALPPTQAVRPKAALKKPDLVPSAPVITMEMEPSSSSWTPAQTELLPVVDDASSASHPVVYPPLQQIPLPDPISLPSSLQPAKDVGAQIPQAQAEPVQPASPTQGLPHPSPRAGPVYRVSGQYQDPMGFLLDPSPDVWPSTEDVTIPVTIAGPRAEEALDMLHPFFHGKLGSLDKLASDTDELQYLAPHCSQKDELKGFHPLNGT</sequence>
<dbReference type="EMBL" id="AKHW03006198">
    <property type="protein sequence ID" value="KYO23539.1"/>
    <property type="molecule type" value="Genomic_DNA"/>
</dbReference>
<reference evidence="2 3" key="1">
    <citation type="journal article" date="2012" name="Genome Biol.">
        <title>Sequencing three crocodilian genomes to illuminate the evolution of archosaurs and amniotes.</title>
        <authorList>
            <person name="St John J.A."/>
            <person name="Braun E.L."/>
            <person name="Isberg S.R."/>
            <person name="Miles L.G."/>
            <person name="Chong A.Y."/>
            <person name="Gongora J."/>
            <person name="Dalzell P."/>
            <person name="Moran C."/>
            <person name="Bed'hom B."/>
            <person name="Abzhanov A."/>
            <person name="Burgess S.C."/>
            <person name="Cooksey A.M."/>
            <person name="Castoe T.A."/>
            <person name="Crawford N.G."/>
            <person name="Densmore L.D."/>
            <person name="Drew J.C."/>
            <person name="Edwards S.V."/>
            <person name="Faircloth B.C."/>
            <person name="Fujita M.K."/>
            <person name="Greenwold M.J."/>
            <person name="Hoffmann F.G."/>
            <person name="Howard J.M."/>
            <person name="Iguchi T."/>
            <person name="Janes D.E."/>
            <person name="Khan S.Y."/>
            <person name="Kohno S."/>
            <person name="de Koning A.J."/>
            <person name="Lance S.L."/>
            <person name="McCarthy F.M."/>
            <person name="McCormack J.E."/>
            <person name="Merchant M.E."/>
            <person name="Peterson D.G."/>
            <person name="Pollock D.D."/>
            <person name="Pourmand N."/>
            <person name="Raney B.J."/>
            <person name="Roessler K.A."/>
            <person name="Sanford J.R."/>
            <person name="Sawyer R.H."/>
            <person name="Schmidt C.J."/>
            <person name="Triplett E.W."/>
            <person name="Tuberville T.D."/>
            <person name="Venegas-Anaya M."/>
            <person name="Howard J.T."/>
            <person name="Jarvis E.D."/>
            <person name="Guillette L.J.Jr."/>
            <person name="Glenn T.C."/>
            <person name="Green R.E."/>
            <person name="Ray D.A."/>
        </authorList>
    </citation>
    <scope>NUCLEOTIDE SEQUENCE [LARGE SCALE GENOMIC DNA]</scope>
    <source>
        <strain evidence="2">KSC_2009_1</strain>
    </source>
</reference>
<protein>
    <submittedName>
        <fullName evidence="2">Uncharacterized protein</fullName>
    </submittedName>
</protein>
<feature type="compositionally biased region" description="Pro residues" evidence="1">
    <location>
        <begin position="827"/>
        <end position="840"/>
    </location>
</feature>
<evidence type="ECO:0000256" key="1">
    <source>
        <dbReference type="SAM" id="MobiDB-lite"/>
    </source>
</evidence>
<feature type="region of interest" description="Disordered" evidence="1">
    <location>
        <begin position="815"/>
        <end position="853"/>
    </location>
</feature>
<feature type="region of interest" description="Disordered" evidence="1">
    <location>
        <begin position="117"/>
        <end position="143"/>
    </location>
</feature>
<feature type="region of interest" description="Disordered" evidence="1">
    <location>
        <begin position="919"/>
        <end position="968"/>
    </location>
</feature>
<keyword evidence="3" id="KW-1185">Reference proteome</keyword>
<organism evidence="2 3">
    <name type="scientific">Alligator mississippiensis</name>
    <name type="common">American alligator</name>
    <dbReference type="NCBI Taxonomy" id="8496"/>
    <lineage>
        <taxon>Eukaryota</taxon>
        <taxon>Metazoa</taxon>
        <taxon>Chordata</taxon>
        <taxon>Craniata</taxon>
        <taxon>Vertebrata</taxon>
        <taxon>Euteleostomi</taxon>
        <taxon>Archelosauria</taxon>
        <taxon>Archosauria</taxon>
        <taxon>Crocodylia</taxon>
        <taxon>Alligatoridae</taxon>
        <taxon>Alligatorinae</taxon>
        <taxon>Alligator</taxon>
    </lineage>
</organism>
<dbReference type="AlphaFoldDB" id="A0A151MGA3"/>
<feature type="region of interest" description="Disordered" evidence="1">
    <location>
        <begin position="754"/>
        <end position="774"/>
    </location>
</feature>
<evidence type="ECO:0000313" key="2">
    <source>
        <dbReference type="EMBL" id="KYO23539.1"/>
    </source>
</evidence>
<name>A0A151MGA3_ALLMI</name>
<accession>A0A151MGA3</accession>
<gene>
    <name evidence="2" type="ORF">Y1Q_0010103</name>
</gene>
<comment type="caution">
    <text evidence="2">The sequence shown here is derived from an EMBL/GenBank/DDBJ whole genome shotgun (WGS) entry which is preliminary data.</text>
</comment>